<dbReference type="InterPro" id="IPR014926">
    <property type="entry name" value="Phage_D3112_Orf24"/>
</dbReference>
<dbReference type="AlphaFoldDB" id="A0A0X8JKY2"/>
<name>A0A0X8JKY2_9BACT</name>
<proteinExistence type="predicted"/>
<dbReference type="STRING" id="44742.AXF13_09200"/>
<keyword evidence="1" id="KW-0238">DNA-binding</keyword>
<accession>A0A0X8JKY2</accession>
<evidence type="ECO:0000313" key="2">
    <source>
        <dbReference type="Proteomes" id="UP000069241"/>
    </source>
</evidence>
<keyword evidence="2" id="KW-1185">Reference proteome</keyword>
<dbReference type="EMBL" id="CP014229">
    <property type="protein sequence ID" value="AMD90283.1"/>
    <property type="molecule type" value="Genomic_DNA"/>
</dbReference>
<dbReference type="Pfam" id="PF08822">
    <property type="entry name" value="DUF1804"/>
    <property type="match status" value="1"/>
</dbReference>
<dbReference type="KEGG" id="dfi:AXF13_09200"/>
<dbReference type="GO" id="GO:0003677">
    <property type="term" value="F:DNA binding"/>
    <property type="evidence" value="ECO:0007669"/>
    <property type="project" value="UniProtKB-KW"/>
</dbReference>
<protein>
    <submittedName>
        <fullName evidence="1">DNA-binding protein</fullName>
    </submittedName>
</protein>
<dbReference type="Proteomes" id="UP000069241">
    <property type="component" value="Chromosome"/>
</dbReference>
<gene>
    <name evidence="1" type="ORF">AXF13_09200</name>
</gene>
<dbReference type="RefSeq" id="WP_062252790.1">
    <property type="nucleotide sequence ID" value="NZ_CP014229.1"/>
</dbReference>
<evidence type="ECO:0000313" key="1">
    <source>
        <dbReference type="EMBL" id="AMD90283.1"/>
    </source>
</evidence>
<reference evidence="2" key="1">
    <citation type="submission" date="2016-02" db="EMBL/GenBank/DDBJ databases">
        <authorList>
            <person name="Holder M.E."/>
            <person name="Ajami N.J."/>
            <person name="Petrosino J.F."/>
        </authorList>
    </citation>
    <scope>NUCLEOTIDE SEQUENCE [LARGE SCALE GENOMIC DNA]</scope>
    <source>
        <strain evidence="2">CCUG 45958</strain>
    </source>
</reference>
<organism evidence="1 2">
    <name type="scientific">Desulfovibrio fairfieldensis</name>
    <dbReference type="NCBI Taxonomy" id="44742"/>
    <lineage>
        <taxon>Bacteria</taxon>
        <taxon>Pseudomonadati</taxon>
        <taxon>Thermodesulfobacteriota</taxon>
        <taxon>Desulfovibrionia</taxon>
        <taxon>Desulfovibrionales</taxon>
        <taxon>Desulfovibrionaceae</taxon>
        <taxon>Desulfovibrio</taxon>
    </lineage>
</organism>
<sequence>MAHNAQTRAAARAAYIYDNLPLTQISTAHGISLATLRSWKKSAAAQGDDWDKLRAANMLAGQGMEAIARQTLSDYVTQHKALMSEIITADDMSAQQKTAALASLADSFNKMVSASRRVLPESNELAVALRVIQLLTEFVRQRFPQHATALLEVLEPFADEVAAKLGSGHG</sequence>